<dbReference type="Pfam" id="PF13843">
    <property type="entry name" value="DDE_Tnp_1_7"/>
    <property type="match status" value="1"/>
</dbReference>
<accession>A0AAW1L8J0</accession>
<evidence type="ECO:0000259" key="2">
    <source>
        <dbReference type="Pfam" id="PF13843"/>
    </source>
</evidence>
<sequence>MAKLWSVHVECLIQLRKLMKLALPISGKPSMLQKLVEFVSTHFADTFTTALENHHPNAPPPSRSSNESFTLDDALLDREIDNIQYDIPINSDIDEDSYNDDGDNQSDWESEDEIDLAQLQARMGKFRFQEHDNILESGTYPTFLGEECVNTVGDTPVKTFLKFFTDEILENIVIHSNIYAHEKNVILVLTKDELYVFLGISLVMSYIPNLSATSSSLLVKRFGLMMNLIAESMTVNRF</sequence>
<protein>
    <submittedName>
        <fullName evidence="3">Transposase IS4</fullName>
    </submittedName>
</protein>
<dbReference type="EMBL" id="JASPKY010000154">
    <property type="protein sequence ID" value="KAK9729999.1"/>
    <property type="molecule type" value="Genomic_DNA"/>
</dbReference>
<dbReference type="AlphaFoldDB" id="A0AAW1L8J0"/>
<name>A0AAW1L8J0_POPJA</name>
<comment type="caution">
    <text evidence="3">The sequence shown here is derived from an EMBL/GenBank/DDBJ whole genome shotgun (WGS) entry which is preliminary data.</text>
</comment>
<dbReference type="InterPro" id="IPR029526">
    <property type="entry name" value="PGBD"/>
</dbReference>
<feature type="region of interest" description="Disordered" evidence="1">
    <location>
        <begin position="90"/>
        <end position="109"/>
    </location>
</feature>
<organism evidence="3 4">
    <name type="scientific">Popillia japonica</name>
    <name type="common">Japanese beetle</name>
    <dbReference type="NCBI Taxonomy" id="7064"/>
    <lineage>
        <taxon>Eukaryota</taxon>
        <taxon>Metazoa</taxon>
        <taxon>Ecdysozoa</taxon>
        <taxon>Arthropoda</taxon>
        <taxon>Hexapoda</taxon>
        <taxon>Insecta</taxon>
        <taxon>Pterygota</taxon>
        <taxon>Neoptera</taxon>
        <taxon>Endopterygota</taxon>
        <taxon>Coleoptera</taxon>
        <taxon>Polyphaga</taxon>
        <taxon>Scarabaeiformia</taxon>
        <taxon>Scarabaeidae</taxon>
        <taxon>Rutelinae</taxon>
        <taxon>Popillia</taxon>
    </lineage>
</organism>
<proteinExistence type="predicted"/>
<feature type="domain" description="PiggyBac transposable element-derived protein" evidence="2">
    <location>
        <begin position="155"/>
        <end position="238"/>
    </location>
</feature>
<evidence type="ECO:0000313" key="3">
    <source>
        <dbReference type="EMBL" id="KAK9729999.1"/>
    </source>
</evidence>
<dbReference type="Proteomes" id="UP001458880">
    <property type="component" value="Unassembled WGS sequence"/>
</dbReference>
<gene>
    <name evidence="3" type="ORF">QE152_g15577</name>
</gene>
<evidence type="ECO:0000313" key="4">
    <source>
        <dbReference type="Proteomes" id="UP001458880"/>
    </source>
</evidence>
<keyword evidence="4" id="KW-1185">Reference proteome</keyword>
<reference evidence="3 4" key="1">
    <citation type="journal article" date="2024" name="BMC Genomics">
        <title>De novo assembly and annotation of Popillia japonica's genome with initial clues to its potential as an invasive pest.</title>
        <authorList>
            <person name="Cucini C."/>
            <person name="Boschi S."/>
            <person name="Funari R."/>
            <person name="Cardaioli E."/>
            <person name="Iannotti N."/>
            <person name="Marturano G."/>
            <person name="Paoli F."/>
            <person name="Bruttini M."/>
            <person name="Carapelli A."/>
            <person name="Frati F."/>
            <person name="Nardi F."/>
        </authorList>
    </citation>
    <scope>NUCLEOTIDE SEQUENCE [LARGE SCALE GENOMIC DNA]</scope>
    <source>
        <strain evidence="3">DMR45628</strain>
    </source>
</reference>
<feature type="compositionally biased region" description="Acidic residues" evidence="1">
    <location>
        <begin position="92"/>
        <end position="109"/>
    </location>
</feature>
<evidence type="ECO:0000256" key="1">
    <source>
        <dbReference type="SAM" id="MobiDB-lite"/>
    </source>
</evidence>